<evidence type="ECO:0008006" key="3">
    <source>
        <dbReference type="Google" id="ProtNLM"/>
    </source>
</evidence>
<gene>
    <name evidence="1" type="ORF">ACFSXZ_12630</name>
</gene>
<comment type="caution">
    <text evidence="1">The sequence shown here is derived from an EMBL/GenBank/DDBJ whole genome shotgun (WGS) entry which is preliminary data.</text>
</comment>
<protein>
    <recommendedName>
        <fullName evidence="3">Secreted protein</fullName>
    </recommendedName>
</protein>
<evidence type="ECO:0000313" key="1">
    <source>
        <dbReference type="EMBL" id="MFD2417171.1"/>
    </source>
</evidence>
<name>A0ABW5FWS5_9PSEU</name>
<evidence type="ECO:0000313" key="2">
    <source>
        <dbReference type="Proteomes" id="UP001597417"/>
    </source>
</evidence>
<reference evidence="2" key="1">
    <citation type="journal article" date="2019" name="Int. J. Syst. Evol. Microbiol.">
        <title>The Global Catalogue of Microorganisms (GCM) 10K type strain sequencing project: providing services to taxonomists for standard genome sequencing and annotation.</title>
        <authorList>
            <consortium name="The Broad Institute Genomics Platform"/>
            <consortium name="The Broad Institute Genome Sequencing Center for Infectious Disease"/>
            <person name="Wu L."/>
            <person name="Ma J."/>
        </authorList>
    </citation>
    <scope>NUCLEOTIDE SEQUENCE [LARGE SCALE GENOMIC DNA]</scope>
    <source>
        <strain evidence="2">CGMCC 4.7645</strain>
    </source>
</reference>
<keyword evidence="2" id="KW-1185">Reference proteome</keyword>
<dbReference type="Proteomes" id="UP001597417">
    <property type="component" value="Unassembled WGS sequence"/>
</dbReference>
<accession>A0ABW5FWS5</accession>
<sequence>MKTLPDGDGALLIRTDFAHSWRSVALFRRLSVGAAAIAAIGASIAVGAPNATAAPAGGPFFAGVYPNMDALSNACNDGYHHGRWNACFACPDVAGQADLWVGTGHEGWFSQLSEGCRNLGELPLWS</sequence>
<proteinExistence type="predicted"/>
<dbReference type="RefSeq" id="WP_378264627.1">
    <property type="nucleotide sequence ID" value="NZ_JBHUKR010000006.1"/>
</dbReference>
<organism evidence="1 2">
    <name type="scientific">Amycolatopsis pigmentata</name>
    <dbReference type="NCBI Taxonomy" id="450801"/>
    <lineage>
        <taxon>Bacteria</taxon>
        <taxon>Bacillati</taxon>
        <taxon>Actinomycetota</taxon>
        <taxon>Actinomycetes</taxon>
        <taxon>Pseudonocardiales</taxon>
        <taxon>Pseudonocardiaceae</taxon>
        <taxon>Amycolatopsis</taxon>
    </lineage>
</organism>
<dbReference type="EMBL" id="JBHUKR010000006">
    <property type="protein sequence ID" value="MFD2417171.1"/>
    <property type="molecule type" value="Genomic_DNA"/>
</dbReference>